<evidence type="ECO:0000256" key="1">
    <source>
        <dbReference type="SAM" id="MobiDB-lite"/>
    </source>
</evidence>
<keyword evidence="3" id="KW-1185">Reference proteome</keyword>
<comment type="caution">
    <text evidence="2">The sequence shown here is derived from an EMBL/GenBank/DDBJ whole genome shotgun (WGS) entry which is preliminary data.</text>
</comment>
<dbReference type="Proteomes" id="UP001222325">
    <property type="component" value="Unassembled WGS sequence"/>
</dbReference>
<evidence type="ECO:0000313" key="2">
    <source>
        <dbReference type="EMBL" id="KAJ7097138.1"/>
    </source>
</evidence>
<sequence length="93" mass="10288">MRPATPLAAARAENETAFADYYSRPATPAPLRARPTTPFADYYNDDGDVELESESELMGPGAGVSRRERGQGWSGEWNQRDMQAVIAKLRSLK</sequence>
<accession>A0AAD6UFF7</accession>
<reference evidence="2" key="1">
    <citation type="submission" date="2023-03" db="EMBL/GenBank/DDBJ databases">
        <title>Massive genome expansion in bonnet fungi (Mycena s.s.) driven by repeated elements and novel gene families across ecological guilds.</title>
        <authorList>
            <consortium name="Lawrence Berkeley National Laboratory"/>
            <person name="Harder C.B."/>
            <person name="Miyauchi S."/>
            <person name="Viragh M."/>
            <person name="Kuo A."/>
            <person name="Thoen E."/>
            <person name="Andreopoulos B."/>
            <person name="Lu D."/>
            <person name="Skrede I."/>
            <person name="Drula E."/>
            <person name="Henrissat B."/>
            <person name="Morin E."/>
            <person name="Kohler A."/>
            <person name="Barry K."/>
            <person name="LaButti K."/>
            <person name="Morin E."/>
            <person name="Salamov A."/>
            <person name="Lipzen A."/>
            <person name="Mereny Z."/>
            <person name="Hegedus B."/>
            <person name="Baldrian P."/>
            <person name="Stursova M."/>
            <person name="Weitz H."/>
            <person name="Taylor A."/>
            <person name="Grigoriev I.V."/>
            <person name="Nagy L.G."/>
            <person name="Martin F."/>
            <person name="Kauserud H."/>
        </authorList>
    </citation>
    <scope>NUCLEOTIDE SEQUENCE</scope>
    <source>
        <strain evidence="2">CBHHK173m</strain>
    </source>
</reference>
<protein>
    <submittedName>
        <fullName evidence="2">Uncharacterized protein</fullName>
    </submittedName>
</protein>
<proteinExistence type="predicted"/>
<dbReference type="AlphaFoldDB" id="A0AAD6UFF7"/>
<dbReference type="EMBL" id="JARJCN010000010">
    <property type="protein sequence ID" value="KAJ7097138.1"/>
    <property type="molecule type" value="Genomic_DNA"/>
</dbReference>
<evidence type="ECO:0000313" key="3">
    <source>
        <dbReference type="Proteomes" id="UP001222325"/>
    </source>
</evidence>
<gene>
    <name evidence="2" type="ORF">B0H15DRAFT_824945</name>
</gene>
<feature type="region of interest" description="Disordered" evidence="1">
    <location>
        <begin position="55"/>
        <end position="74"/>
    </location>
</feature>
<organism evidence="2 3">
    <name type="scientific">Mycena belliarum</name>
    <dbReference type="NCBI Taxonomy" id="1033014"/>
    <lineage>
        <taxon>Eukaryota</taxon>
        <taxon>Fungi</taxon>
        <taxon>Dikarya</taxon>
        <taxon>Basidiomycota</taxon>
        <taxon>Agaricomycotina</taxon>
        <taxon>Agaricomycetes</taxon>
        <taxon>Agaricomycetidae</taxon>
        <taxon>Agaricales</taxon>
        <taxon>Marasmiineae</taxon>
        <taxon>Mycenaceae</taxon>
        <taxon>Mycena</taxon>
    </lineage>
</organism>
<name>A0AAD6UFF7_9AGAR</name>